<dbReference type="EMBL" id="CAJOBB010013237">
    <property type="protein sequence ID" value="CAF4287726.1"/>
    <property type="molecule type" value="Genomic_DNA"/>
</dbReference>
<feature type="non-terminal residue" evidence="4">
    <location>
        <position position="117"/>
    </location>
</feature>
<comment type="caution">
    <text evidence="4">The sequence shown here is derived from an EMBL/GenBank/DDBJ whole genome shotgun (WGS) entry which is preliminary data.</text>
</comment>
<feature type="compositionally biased region" description="Polar residues" evidence="3">
    <location>
        <begin position="1"/>
        <end position="31"/>
    </location>
</feature>
<feature type="repeat" description="NHL" evidence="2">
    <location>
        <begin position="39"/>
        <end position="76"/>
    </location>
</feature>
<name>A0A820H480_9BILA</name>
<feature type="non-terminal residue" evidence="4">
    <location>
        <position position="1"/>
    </location>
</feature>
<evidence type="ECO:0000256" key="2">
    <source>
        <dbReference type="PROSITE-ProRule" id="PRU00504"/>
    </source>
</evidence>
<dbReference type="SUPFAM" id="SSF63829">
    <property type="entry name" value="Calcium-dependent phosphotriesterase"/>
    <property type="match status" value="1"/>
</dbReference>
<evidence type="ECO:0000256" key="1">
    <source>
        <dbReference type="ARBA" id="ARBA00022737"/>
    </source>
</evidence>
<dbReference type="Gene3D" id="2.120.10.30">
    <property type="entry name" value="TolB, C-terminal domain"/>
    <property type="match status" value="1"/>
</dbReference>
<protein>
    <recommendedName>
        <fullName evidence="6">NHL repeat containing protein</fullName>
    </recommendedName>
</protein>
<dbReference type="Pfam" id="PF01436">
    <property type="entry name" value="NHL"/>
    <property type="match status" value="1"/>
</dbReference>
<proteinExistence type="predicted"/>
<evidence type="ECO:0000256" key="3">
    <source>
        <dbReference type="SAM" id="MobiDB-lite"/>
    </source>
</evidence>
<organism evidence="4 5">
    <name type="scientific">Adineta steineri</name>
    <dbReference type="NCBI Taxonomy" id="433720"/>
    <lineage>
        <taxon>Eukaryota</taxon>
        <taxon>Metazoa</taxon>
        <taxon>Spiralia</taxon>
        <taxon>Gnathifera</taxon>
        <taxon>Rotifera</taxon>
        <taxon>Eurotatoria</taxon>
        <taxon>Bdelloidea</taxon>
        <taxon>Adinetida</taxon>
        <taxon>Adinetidae</taxon>
        <taxon>Adineta</taxon>
    </lineage>
</organism>
<keyword evidence="1" id="KW-0677">Repeat</keyword>
<gene>
    <name evidence="4" type="ORF">KXQ929_LOCUS44810</name>
</gene>
<dbReference type="AlphaFoldDB" id="A0A820H480"/>
<evidence type="ECO:0000313" key="5">
    <source>
        <dbReference type="Proteomes" id="UP000663868"/>
    </source>
</evidence>
<sequence>TISKNPITTNEISTQSQIKQEPKNKYQQSGITVAGGNGKGHELNQLSQPRGMFIDNDKSIYIADYENHRIVKWKLNSNIGEIIAGGNGKGKQNNQLNQPVDLIFDKETNSFIISDNG</sequence>
<dbReference type="InterPro" id="IPR011042">
    <property type="entry name" value="6-blade_b-propeller_TolB-like"/>
</dbReference>
<evidence type="ECO:0008006" key="6">
    <source>
        <dbReference type="Google" id="ProtNLM"/>
    </source>
</evidence>
<feature type="region of interest" description="Disordered" evidence="3">
    <location>
        <begin position="1"/>
        <end position="49"/>
    </location>
</feature>
<dbReference type="PROSITE" id="PS51125">
    <property type="entry name" value="NHL"/>
    <property type="match status" value="1"/>
</dbReference>
<accession>A0A820H480</accession>
<dbReference type="InterPro" id="IPR001258">
    <property type="entry name" value="NHL_repeat"/>
</dbReference>
<dbReference type="Proteomes" id="UP000663868">
    <property type="component" value="Unassembled WGS sequence"/>
</dbReference>
<evidence type="ECO:0000313" key="4">
    <source>
        <dbReference type="EMBL" id="CAF4287726.1"/>
    </source>
</evidence>
<reference evidence="4" key="1">
    <citation type="submission" date="2021-02" db="EMBL/GenBank/DDBJ databases">
        <authorList>
            <person name="Nowell W R."/>
        </authorList>
    </citation>
    <scope>NUCLEOTIDE SEQUENCE</scope>
</reference>